<dbReference type="InterPro" id="IPR003959">
    <property type="entry name" value="ATPase_AAA_core"/>
</dbReference>
<dbReference type="Pfam" id="PF01420">
    <property type="entry name" value="Methylase_S"/>
    <property type="match status" value="1"/>
</dbReference>
<dbReference type="PANTHER" id="PTHR47396:SF1">
    <property type="entry name" value="ATP-DEPENDENT HELICASE IRC3-RELATED"/>
    <property type="match status" value="1"/>
</dbReference>
<dbReference type="InterPro" id="IPR025285">
    <property type="entry name" value="DUF4145"/>
</dbReference>
<dbReference type="SUPFAM" id="SSF52540">
    <property type="entry name" value="P-loop containing nucleoside triphosphate hydrolases"/>
    <property type="match status" value="3"/>
</dbReference>
<dbReference type="InterPro" id="IPR013670">
    <property type="entry name" value="EcoEI_R_C_dom"/>
</dbReference>
<dbReference type="InterPro" id="IPR044946">
    <property type="entry name" value="Restrct_endonuc_typeI_TRD_sf"/>
</dbReference>
<dbReference type="InterPro" id="IPR038333">
    <property type="entry name" value="T1MK-like_N_sf"/>
</dbReference>
<evidence type="ECO:0000256" key="9">
    <source>
        <dbReference type="SAM" id="MobiDB-lite"/>
    </source>
</evidence>
<keyword evidence="6" id="KW-0680">Restriction system</keyword>
<dbReference type="PROSITE" id="PS00092">
    <property type="entry name" value="N6_MTASE"/>
    <property type="match status" value="1"/>
</dbReference>
<dbReference type="EC" id="2.1.1.72" evidence="2"/>
<evidence type="ECO:0000259" key="10">
    <source>
        <dbReference type="PROSITE" id="PS51192"/>
    </source>
</evidence>
<feature type="compositionally biased region" description="Basic and acidic residues" evidence="9">
    <location>
        <begin position="1542"/>
        <end position="1553"/>
    </location>
</feature>
<dbReference type="NCBIfam" id="TIGR04435">
    <property type="entry name" value="restrict_AAA_1"/>
    <property type="match status" value="1"/>
</dbReference>
<dbReference type="Gene3D" id="1.20.1260.30">
    <property type="match status" value="1"/>
</dbReference>
<dbReference type="NCBIfam" id="NF008521">
    <property type="entry name" value="PRK11448.1"/>
    <property type="match status" value="1"/>
</dbReference>
<dbReference type="Gene3D" id="3.90.1570.30">
    <property type="match status" value="1"/>
</dbReference>
<comment type="catalytic activity">
    <reaction evidence="8">
        <text>a 2'-deoxyadenosine in DNA + S-adenosyl-L-methionine = an N(6)-methyl-2'-deoxyadenosine in DNA + S-adenosyl-L-homocysteine + H(+)</text>
        <dbReference type="Rhea" id="RHEA:15197"/>
        <dbReference type="Rhea" id="RHEA-COMP:12418"/>
        <dbReference type="Rhea" id="RHEA-COMP:12419"/>
        <dbReference type="ChEBI" id="CHEBI:15378"/>
        <dbReference type="ChEBI" id="CHEBI:57856"/>
        <dbReference type="ChEBI" id="CHEBI:59789"/>
        <dbReference type="ChEBI" id="CHEBI:90615"/>
        <dbReference type="ChEBI" id="CHEBI:90616"/>
        <dbReference type="EC" id="2.1.1.72"/>
    </reaction>
</comment>
<accession>A0ABP0R5R6</accession>
<evidence type="ECO:0000313" key="12">
    <source>
        <dbReference type="EMBL" id="CAK9095912.1"/>
    </source>
</evidence>
<comment type="caution">
    <text evidence="12">The sequence shown here is derived from an EMBL/GenBank/DDBJ whole genome shotgun (WGS) entry which is preliminary data.</text>
</comment>
<keyword evidence="3" id="KW-0489">Methyltransferase</keyword>
<evidence type="ECO:0000256" key="2">
    <source>
        <dbReference type="ARBA" id="ARBA00011900"/>
    </source>
</evidence>
<dbReference type="InterPro" id="IPR014001">
    <property type="entry name" value="Helicase_ATP-bd"/>
</dbReference>
<feature type="region of interest" description="Disordered" evidence="9">
    <location>
        <begin position="1765"/>
        <end position="1800"/>
    </location>
</feature>
<dbReference type="Pfam" id="PF04851">
    <property type="entry name" value="ResIII"/>
    <property type="match status" value="1"/>
</dbReference>
<dbReference type="Gene3D" id="3.90.220.20">
    <property type="entry name" value="DNA methylase specificity domains"/>
    <property type="match status" value="1"/>
</dbReference>
<dbReference type="InterPro" id="IPR003593">
    <property type="entry name" value="AAA+_ATPase"/>
</dbReference>
<dbReference type="SMART" id="SM00382">
    <property type="entry name" value="AAA"/>
    <property type="match status" value="2"/>
</dbReference>
<keyword evidence="5" id="KW-0949">S-adenosyl-L-methionine</keyword>
<evidence type="ECO:0000256" key="4">
    <source>
        <dbReference type="ARBA" id="ARBA00022679"/>
    </source>
</evidence>
<dbReference type="Pfam" id="PF13643">
    <property type="entry name" value="DUF4145"/>
    <property type="match status" value="1"/>
</dbReference>
<proteinExistence type="inferred from homology"/>
<dbReference type="Gene3D" id="3.40.50.300">
    <property type="entry name" value="P-loop containing nucleotide triphosphate hydrolases"/>
    <property type="match status" value="3"/>
</dbReference>
<keyword evidence="4" id="KW-0808">Transferase</keyword>
<dbReference type="SUPFAM" id="SSF116734">
    <property type="entry name" value="DNA methylase specificity domain"/>
    <property type="match status" value="1"/>
</dbReference>
<sequence length="2774" mass="311745">MKSANFDYLKHHNEQLFRLGYLAERFFAEDPNTSLIKSRQFAELLTKEVAARAGAYDPKVRENFSDLLYALKRDRIMSKAVLDIVHAIRIKGNKATHEFCGTHAEALSALKFARALGIWFHQGFGNAPDFKPGPFVPPPDPSQENADLRATLEELRTRVRDAERTAQSAEASAEEQQRAREAAEELAQQAHEDRANWETLAQEFDTERARLERELSARNTQVEAAPEQERKETVSAGLKAAEGLELDEADTRTLIDAQLIDIGWEADSKTMRYADGVRPTEGRNLAISEWPTETGPVDYALFVGKQCVGVIEAKRKSKDVPGLLNSQSKRYAKSITMIDSELLAKAPWVHDEQTSYRVPFLFATNGRPFVRQFIEKSGIWFLDARKASNHPVALPEWFSPADLVSKLEQDVEGSAEQLAHESFDYAGLRPYQQEAITAIEEAIGRGQRETLIAMATGTGKTRTSIALMYRLLKHKRFRRILFLVDRRALGRQTLDAFENTELEGLLKFAQIYNVANLQTKIPEKSDQVHVATVQSLVSRIMSEDGPDQRVTPGMYDCIIVDEAHRGYTLDAELGEGDISFRDVDDYLSRYRQVLDYFDATKVALTATPALHTTEIFGRPVYNYSYRQAVIDGFLTDHLPPRRIVTALAEAGIKFEGGEEVEIIDPRSGKVELSTLDDTVELEIEKFNKKVYTENFNKVVCEALATEIDPSAPGKTLIFAARDDHADRVVRLLKEALQEEWGDIPDDLVMKITGSVDKPEKQIRRFRSDPLPKIVVTVDLLTTGVDIPSITNLVFLRRVNSRILYDQMLGRATRLCKEIGKEHFRIFDAVDLYSHLQELSEMRPVVVRPNINLMQLLNDLKFAPTEEDQEWVAGQIVVKTRQLVQRMDEGQRSQLETHLDCAPDDLADTLRKMSPAELLDWFERFPRTTEILDRKPSGRGGNGIYVSEHEDDLIGIEDYFGDNASPEDYIEGFERFIKENMNTVPALIAATQKPRDLTRKELANLAKLLDDEGFSEANLRAAYGRVRNADIAAHIIGYVRQAALGDPLVPYATRVDNAIAKIEASRTWNSVQKRWLKRIGRVLKETPVADPTTLEAGAFAQQGGYRRISMDFAGEGNHMNANNIVQKLWRLCAILRKDGITYQQYVTELTYLLFLKMMHERDQDGSSVPAKYRWSELVALEGVQKLQHYRETLTTLGDPEARINDAGELVDKNSGKPLPRIVQLIFANASTFLREPANLKELVDAIDKLHWFSEERDQFGDLYEGLLQKNAEETKRGAGQYFTPRVLIECIVDLMQPQPGEIIQDPATGTGGFLIAADTYMKNKTDEYFDLSETEQKFQREKAFHGLENVPDTFRLLLMNLFLHGLEPEHVNLADTLSPRGQSLPKTNLILTNPPFGPSGGAPTRDDLVDTAGMSSYQLPFVEHCIRSLNPGGRAAIVIPDNVLFEGGRGLALRKRMMNWCRVHTILRLPTGIFYAQGVKTNVIFLERASDDDASRKVDATTEVAVYDMRTNMPQFGKTNPLTRQHLRDFEVAYGGDPNGRQHGPDQGEEGRFRKFSREDIAARGDSLDITWLREDSDTPEDGLTEPDEIADAIMGHLRAAMMEIEALQNELATDEVEDGVPWITPADLSDYQGFRSLVLYEGMSPEYVRYFLLNSVPYLQSIASGTTFLELSGSKLKSVRIPVAPAAEQKRIAAKIDSLTAKSARARTELTKIEALVERYKAAVLASAFDGSLSDRASEVARSASIRENLLSDLERHQTAEMAEWDQSLSAWEQGSRSEKRPVKPRRVAPPSPISETQSSRMWSLPQHWDWVQIGSMAFVTKLAGFEYTKHVTYDDRGDLPVLKAENAGPHGFRATDYSRALVLAMLQRYRQGGKTKVSPIQKLNEALVSWPDEGLTFDELRKSLPGVRRRRSDHEAEEGLIVRLSHLKIIEAKSCGGLLDGLEIDFGDRRGSNSPMAPLCLIGPNGSGKSQLLQLIAEIFQLAWHEHNPKIERDAANEDTLFRLDYFIRPPGEADWEKVRLSRGKKRKKFEFTISRWTGDGYEAVDWAEHNTSLLLPSFVVGYSSGDNETLSLPFLISRSGYASDVATAALNPDSLIDTVLLNKLLMVDYASHLEVLVATQLLGEPEIRRKTIEHACLDEITSFRCTVRLNGSAAKKVKLTDELKRHINGLKRTATCWDHVASSDTYTFDFFVSDATREAAAHFFHDALTLYVAIRALGMLNDLAIPKTARTRVRASAKERRFAARLPEPQDEQKVFQFERVRFQAAKTDQKLEVDYVSLSDGEHQQAQIFGILGIVRGQSALFLLDEPESHLNPRWRVKFVSSLLDLLPDRKDQEALITSHAPFVPSDMDREQVLIFKKDADGKIEVRNPNVQTFGATYDTILESCFGVEPPISKRAMSTIDELMRTEDIELLRKELKKLGAAIPENWVHEWLVEMLISLLNAADAGDAPPAWPACVPAARPELVRRTSIRDTRATLVAPLAAISMAERAAIRDAIAAQNNIPAVLDGATPCPLVSTFPERVREPLIKFFKAGFNLIGSLGIRHSHYQAIYEAFEPKVCPFCGTEIMMIPPPLSDDEDAPNQDLDHYLPVSIYPLAGSNLHNLVPMGSTCNSRFKKAKDIIRRDDGTLRPAFDPFGPVSSAISLAGSQFPAAVHATKPDWQVTLGGGDLAETWNAVWDIKRRLRDDVISIRANRWLERAVQFAAKYGAKPTNKAELIQWLEHSLEDAIGERFEVNGAARVAFWEFLVEQLHADGPERDFELFLLELFDTAIA</sequence>
<evidence type="ECO:0000256" key="3">
    <source>
        <dbReference type="ARBA" id="ARBA00022603"/>
    </source>
</evidence>
<keyword evidence="7" id="KW-0238">DNA-binding</keyword>
<dbReference type="SMART" id="SM00490">
    <property type="entry name" value="HELICc"/>
    <property type="match status" value="1"/>
</dbReference>
<comment type="similarity">
    <text evidence="1">Belongs to the type-I restriction system S methylase family.</text>
</comment>
<keyword evidence="13" id="KW-1185">Reference proteome</keyword>
<dbReference type="Pfam" id="PF13304">
    <property type="entry name" value="AAA_21"/>
    <property type="match status" value="1"/>
</dbReference>
<dbReference type="InterPro" id="IPR027417">
    <property type="entry name" value="P-loop_NTPase"/>
</dbReference>
<evidence type="ECO:0000313" key="13">
    <source>
        <dbReference type="Proteomes" id="UP001642464"/>
    </source>
</evidence>
<dbReference type="InterPro" id="IPR006935">
    <property type="entry name" value="Helicase/UvrB_N"/>
</dbReference>
<gene>
    <name evidence="12" type="ORF">SCF082_LOCUS45039</name>
</gene>
<dbReference type="InterPro" id="IPR003356">
    <property type="entry name" value="DNA_methylase_A-5"/>
</dbReference>
<dbReference type="PROSITE" id="PS51194">
    <property type="entry name" value="HELICASE_CTER"/>
    <property type="match status" value="1"/>
</dbReference>
<feature type="non-terminal residue" evidence="12">
    <location>
        <position position="2774"/>
    </location>
</feature>
<dbReference type="CDD" id="cd18799">
    <property type="entry name" value="SF2_C_EcoAI-like"/>
    <property type="match status" value="1"/>
</dbReference>
<evidence type="ECO:0000256" key="1">
    <source>
        <dbReference type="ARBA" id="ARBA00010923"/>
    </source>
</evidence>
<dbReference type="Pfam" id="PF02384">
    <property type="entry name" value="N6_Mtase"/>
    <property type="match status" value="1"/>
</dbReference>
<protein>
    <recommendedName>
        <fullName evidence="2">site-specific DNA-methyltransferase (adenine-specific)</fullName>
        <ecNumber evidence="2">2.1.1.72</ecNumber>
    </recommendedName>
</protein>
<dbReference type="Gene3D" id="3.40.50.150">
    <property type="entry name" value="Vaccinia Virus protein VP39"/>
    <property type="match status" value="1"/>
</dbReference>
<evidence type="ECO:0000259" key="11">
    <source>
        <dbReference type="PROSITE" id="PS51194"/>
    </source>
</evidence>
<dbReference type="Pfam" id="PF08463">
    <property type="entry name" value="EcoEI_R_C"/>
    <property type="match status" value="1"/>
</dbReference>
<feature type="domain" description="Helicase ATP-binding" evidence="10">
    <location>
        <begin position="441"/>
        <end position="626"/>
    </location>
</feature>
<dbReference type="InterPro" id="IPR001650">
    <property type="entry name" value="Helicase_C-like"/>
</dbReference>
<dbReference type="InterPro" id="IPR002052">
    <property type="entry name" value="DNA_methylase_N6_adenine_CS"/>
</dbReference>
<dbReference type="SMART" id="SM00487">
    <property type="entry name" value="DEXDc"/>
    <property type="match status" value="1"/>
</dbReference>
<dbReference type="Pfam" id="PF00271">
    <property type="entry name" value="Helicase_C"/>
    <property type="match status" value="1"/>
</dbReference>
<dbReference type="EMBL" id="CAXAMM010040870">
    <property type="protein sequence ID" value="CAK9095912.1"/>
    <property type="molecule type" value="Genomic_DNA"/>
</dbReference>
<dbReference type="CDD" id="cd18032">
    <property type="entry name" value="DEXHc_RE_I_III_res"/>
    <property type="match status" value="1"/>
</dbReference>
<reference evidence="12 13" key="1">
    <citation type="submission" date="2024-02" db="EMBL/GenBank/DDBJ databases">
        <authorList>
            <person name="Chen Y."/>
            <person name="Shah S."/>
            <person name="Dougan E. K."/>
            <person name="Thang M."/>
            <person name="Chan C."/>
        </authorList>
    </citation>
    <scope>NUCLEOTIDE SEQUENCE [LARGE SCALE GENOMIC DNA]</scope>
</reference>
<evidence type="ECO:0000256" key="6">
    <source>
        <dbReference type="ARBA" id="ARBA00022747"/>
    </source>
</evidence>
<name>A0ABP0R5R6_9DINO</name>
<dbReference type="InterPro" id="IPR029063">
    <property type="entry name" value="SAM-dependent_MTases_sf"/>
</dbReference>
<dbReference type="PROSITE" id="PS51192">
    <property type="entry name" value="HELICASE_ATP_BIND_1"/>
    <property type="match status" value="1"/>
</dbReference>
<dbReference type="SUPFAM" id="SSF53335">
    <property type="entry name" value="S-adenosyl-L-methionine-dependent methyltransferases"/>
    <property type="match status" value="1"/>
</dbReference>
<organism evidence="12 13">
    <name type="scientific">Durusdinium trenchii</name>
    <dbReference type="NCBI Taxonomy" id="1381693"/>
    <lineage>
        <taxon>Eukaryota</taxon>
        <taxon>Sar</taxon>
        <taxon>Alveolata</taxon>
        <taxon>Dinophyceae</taxon>
        <taxon>Suessiales</taxon>
        <taxon>Symbiodiniaceae</taxon>
        <taxon>Durusdinium</taxon>
    </lineage>
</organism>
<dbReference type="InterPro" id="IPR050742">
    <property type="entry name" value="Helicase_Restrict-Modif_Enz"/>
</dbReference>
<dbReference type="InterPro" id="IPR000055">
    <property type="entry name" value="Restrct_endonuc_typeI_TRD"/>
</dbReference>
<evidence type="ECO:0000256" key="7">
    <source>
        <dbReference type="ARBA" id="ARBA00023125"/>
    </source>
</evidence>
<feature type="domain" description="Helicase C-terminal" evidence="11">
    <location>
        <begin position="682"/>
        <end position="854"/>
    </location>
</feature>
<dbReference type="PANTHER" id="PTHR47396">
    <property type="entry name" value="TYPE I RESTRICTION ENZYME ECOKI R PROTEIN"/>
    <property type="match status" value="1"/>
</dbReference>
<evidence type="ECO:0000256" key="5">
    <source>
        <dbReference type="ARBA" id="ARBA00022691"/>
    </source>
</evidence>
<feature type="region of interest" description="Disordered" evidence="9">
    <location>
        <begin position="1532"/>
        <end position="1553"/>
    </location>
</feature>
<dbReference type="InterPro" id="IPR030974">
    <property type="entry name" value="Restrict_AAA"/>
</dbReference>
<dbReference type="PRINTS" id="PR00507">
    <property type="entry name" value="N12N6MTFRASE"/>
</dbReference>
<dbReference type="Proteomes" id="UP001642464">
    <property type="component" value="Unassembled WGS sequence"/>
</dbReference>
<evidence type="ECO:0000256" key="8">
    <source>
        <dbReference type="ARBA" id="ARBA00047942"/>
    </source>
</evidence>
<feature type="region of interest" description="Disordered" evidence="9">
    <location>
        <begin position="160"/>
        <end position="195"/>
    </location>
</feature>